<dbReference type="SMART" id="SM01103">
    <property type="entry name" value="CRS1_YhbY"/>
    <property type="match status" value="1"/>
</dbReference>
<proteinExistence type="predicted"/>
<gene>
    <name evidence="4" type="ORF">GPA26_09325</name>
</gene>
<dbReference type="SUPFAM" id="SSF75471">
    <property type="entry name" value="YhbY-like"/>
    <property type="match status" value="1"/>
</dbReference>
<dbReference type="Gene3D" id="3.30.110.60">
    <property type="entry name" value="YhbY-like"/>
    <property type="match status" value="1"/>
</dbReference>
<keyword evidence="1 2" id="KW-0694">RNA-binding</keyword>
<sequence length="155" mass="16657">MIDLSPARRRELRAAAHHLNPVVSVAGNGLTATVLGEIDRSLQAHELIKIKVHGIERSDRDALMQAICTELDAAPVQHIGTILVVWRERREEQATTAPRVASAGNAPGAAKAKSARAFAAAARRTALIKAAADKKRLAEKRTRKVVRKTGPLGGR</sequence>
<dbReference type="EMBL" id="WTVR01000015">
    <property type="protein sequence ID" value="NMF88681.1"/>
    <property type="molecule type" value="Genomic_DNA"/>
</dbReference>
<dbReference type="PROSITE" id="PS51295">
    <property type="entry name" value="CRM"/>
    <property type="match status" value="1"/>
</dbReference>
<dbReference type="InterPro" id="IPR051925">
    <property type="entry name" value="RNA-binding_domain"/>
</dbReference>
<keyword evidence="5" id="KW-1185">Reference proteome</keyword>
<organism evidence="4 5">
    <name type="scientific">Aromatoleum petrolei</name>
    <dbReference type="NCBI Taxonomy" id="76116"/>
    <lineage>
        <taxon>Bacteria</taxon>
        <taxon>Pseudomonadati</taxon>
        <taxon>Pseudomonadota</taxon>
        <taxon>Betaproteobacteria</taxon>
        <taxon>Rhodocyclales</taxon>
        <taxon>Rhodocyclaceae</taxon>
        <taxon>Aromatoleum</taxon>
    </lineage>
</organism>
<dbReference type="Pfam" id="PF01985">
    <property type="entry name" value="CRS1_YhbY"/>
    <property type="match status" value="1"/>
</dbReference>
<protein>
    <submittedName>
        <fullName evidence="4">Ribosome assembly RNA-binding protein YhbY</fullName>
    </submittedName>
</protein>
<accession>A0ABX1MPQ8</accession>
<dbReference type="Proteomes" id="UP000652074">
    <property type="component" value="Unassembled WGS sequence"/>
</dbReference>
<evidence type="ECO:0000313" key="4">
    <source>
        <dbReference type="EMBL" id="NMF88681.1"/>
    </source>
</evidence>
<dbReference type="PANTHER" id="PTHR40065">
    <property type="entry name" value="RNA-BINDING PROTEIN YHBY"/>
    <property type="match status" value="1"/>
</dbReference>
<comment type="caution">
    <text evidence="4">The sequence shown here is derived from an EMBL/GenBank/DDBJ whole genome shotgun (WGS) entry which is preliminary data.</text>
</comment>
<reference evidence="4 5" key="1">
    <citation type="submission" date="2019-12" db="EMBL/GenBank/DDBJ databases">
        <title>Comparative genomics gives insights into the taxonomy of the Azoarcus-Aromatoleum group and reveals separate origins of nif in the plant-associated Azoarcus and non-plant-associated Aromatoleum sub-groups.</title>
        <authorList>
            <person name="Lafos M."/>
            <person name="Maluk M."/>
            <person name="Batista M."/>
            <person name="Junghare M."/>
            <person name="Carmona M."/>
            <person name="Faoro H."/>
            <person name="Cruz L.M."/>
            <person name="Battistoni F."/>
            <person name="De Souza E."/>
            <person name="Pedrosa F."/>
            <person name="Chen W.-M."/>
            <person name="Poole P.S."/>
            <person name="Dixon R.A."/>
            <person name="James E.K."/>
        </authorList>
    </citation>
    <scope>NUCLEOTIDE SEQUENCE [LARGE SCALE GENOMIC DNA]</scope>
    <source>
        <strain evidence="4 5">ToN1</strain>
    </source>
</reference>
<evidence type="ECO:0000313" key="5">
    <source>
        <dbReference type="Proteomes" id="UP000652074"/>
    </source>
</evidence>
<dbReference type="InterPro" id="IPR035920">
    <property type="entry name" value="YhbY-like_sf"/>
</dbReference>
<dbReference type="RefSeq" id="WP_169206091.1">
    <property type="nucleotide sequence ID" value="NZ_CP059560.1"/>
</dbReference>
<evidence type="ECO:0000259" key="3">
    <source>
        <dbReference type="PROSITE" id="PS51295"/>
    </source>
</evidence>
<dbReference type="PANTHER" id="PTHR40065:SF3">
    <property type="entry name" value="RNA-BINDING PROTEIN YHBY"/>
    <property type="match status" value="1"/>
</dbReference>
<feature type="domain" description="CRM" evidence="3">
    <location>
        <begin position="2"/>
        <end position="98"/>
    </location>
</feature>
<name>A0ABX1MPQ8_9RHOO</name>
<evidence type="ECO:0000256" key="2">
    <source>
        <dbReference type="PROSITE-ProRule" id="PRU00626"/>
    </source>
</evidence>
<dbReference type="InterPro" id="IPR001890">
    <property type="entry name" value="RNA-binding_CRM"/>
</dbReference>
<evidence type="ECO:0000256" key="1">
    <source>
        <dbReference type="ARBA" id="ARBA00022884"/>
    </source>
</evidence>